<evidence type="ECO:0000256" key="1">
    <source>
        <dbReference type="SAM" id="Phobius"/>
    </source>
</evidence>
<evidence type="ECO:0000313" key="2">
    <source>
        <dbReference type="EMBL" id="GGP01617.1"/>
    </source>
</evidence>
<keyword evidence="3" id="KW-1185">Reference proteome</keyword>
<dbReference type="RefSeq" id="WP_189136842.1">
    <property type="nucleotide sequence ID" value="NZ_BMNK01000001.1"/>
</dbReference>
<dbReference type="EMBL" id="BMNK01000001">
    <property type="protein sequence ID" value="GGP01617.1"/>
    <property type="molecule type" value="Genomic_DNA"/>
</dbReference>
<keyword evidence="1" id="KW-0812">Transmembrane</keyword>
<reference evidence="2" key="2">
    <citation type="submission" date="2020-09" db="EMBL/GenBank/DDBJ databases">
        <authorList>
            <person name="Sun Q."/>
            <person name="Zhou Y."/>
        </authorList>
    </citation>
    <scope>NUCLEOTIDE SEQUENCE</scope>
    <source>
        <strain evidence="2">CGMCC 4.7430</strain>
    </source>
</reference>
<reference evidence="2" key="1">
    <citation type="journal article" date="2014" name="Int. J. Syst. Evol. Microbiol.">
        <title>Complete genome sequence of Corynebacterium casei LMG S-19264T (=DSM 44701T), isolated from a smear-ripened cheese.</title>
        <authorList>
            <consortium name="US DOE Joint Genome Institute (JGI-PGF)"/>
            <person name="Walter F."/>
            <person name="Albersmeier A."/>
            <person name="Kalinowski J."/>
            <person name="Ruckert C."/>
        </authorList>
    </citation>
    <scope>NUCLEOTIDE SEQUENCE</scope>
    <source>
        <strain evidence="2">CGMCC 4.7430</strain>
    </source>
</reference>
<keyword evidence="1" id="KW-0472">Membrane</keyword>
<keyword evidence="1" id="KW-1133">Transmembrane helix</keyword>
<feature type="transmembrane region" description="Helical" evidence="1">
    <location>
        <begin position="41"/>
        <end position="61"/>
    </location>
</feature>
<organism evidence="2 3">
    <name type="scientific">Nonomuraea glycinis</name>
    <dbReference type="NCBI Taxonomy" id="2047744"/>
    <lineage>
        <taxon>Bacteria</taxon>
        <taxon>Bacillati</taxon>
        <taxon>Actinomycetota</taxon>
        <taxon>Actinomycetes</taxon>
        <taxon>Streptosporangiales</taxon>
        <taxon>Streptosporangiaceae</taxon>
        <taxon>Nonomuraea</taxon>
    </lineage>
</organism>
<feature type="transmembrane region" description="Helical" evidence="1">
    <location>
        <begin position="14"/>
        <end position="35"/>
    </location>
</feature>
<comment type="caution">
    <text evidence="2">The sequence shown here is derived from an EMBL/GenBank/DDBJ whole genome shotgun (WGS) entry which is preliminary data.</text>
</comment>
<evidence type="ECO:0000313" key="3">
    <source>
        <dbReference type="Proteomes" id="UP000660745"/>
    </source>
</evidence>
<protein>
    <submittedName>
        <fullName evidence="2">Uncharacterized protein</fullName>
    </submittedName>
</protein>
<sequence length="227" mass="24764">MTKTQLTALRQGRVVRVLAAAVVGALAGLVIFELTRIGGRGLYVTAGAVAGVAGILVIQIYNRSARLTEVKVSVPQLSELTFVVNNESRNVAWQLFVETVTRVSTQPLDDDEGLTREALTSLYGLFATTRDTLKSSRPSVPAPGGRTVEHLAITMLNQELRPFLSKWHPRLREFEQAQPDAPESDWPANAACRTELREVQRRVHGYAMGFAKLAGVREPEAMASAGI</sequence>
<dbReference type="Proteomes" id="UP000660745">
    <property type="component" value="Unassembled WGS sequence"/>
</dbReference>
<name>A0A918E3L4_9ACTN</name>
<proteinExistence type="predicted"/>
<dbReference type="AlphaFoldDB" id="A0A918E3L4"/>
<gene>
    <name evidence="2" type="ORF">GCM10012278_05570</name>
</gene>
<accession>A0A918E3L4</accession>